<feature type="region of interest" description="Disordered" evidence="1">
    <location>
        <begin position="1"/>
        <end position="25"/>
    </location>
</feature>
<dbReference type="EMBL" id="HBUF01276549">
    <property type="protein sequence ID" value="CAG6686454.1"/>
    <property type="molecule type" value="Transcribed_RNA"/>
</dbReference>
<dbReference type="GO" id="GO:0051087">
    <property type="term" value="F:protein-folding chaperone binding"/>
    <property type="evidence" value="ECO:0007669"/>
    <property type="project" value="TreeGrafter"/>
</dbReference>
<dbReference type="PANTHER" id="PTHR12800">
    <property type="entry name" value="CDC37-RELATED"/>
    <property type="match status" value="1"/>
</dbReference>
<dbReference type="GO" id="GO:0031072">
    <property type="term" value="F:heat shock protein binding"/>
    <property type="evidence" value="ECO:0007669"/>
    <property type="project" value="TreeGrafter"/>
</dbReference>
<dbReference type="PANTHER" id="PTHR12800:SF4">
    <property type="entry name" value="HSP90 CO-CHAPERONE CDC37"/>
    <property type="match status" value="1"/>
</dbReference>
<dbReference type="GO" id="GO:0006457">
    <property type="term" value="P:protein folding"/>
    <property type="evidence" value="ECO:0007669"/>
    <property type="project" value="TreeGrafter"/>
</dbReference>
<dbReference type="AlphaFoldDB" id="A0A8D8TI26"/>
<dbReference type="EMBL" id="HBUF01276548">
    <property type="protein sequence ID" value="CAG6686453.1"/>
    <property type="molecule type" value="Transcribed_RNA"/>
</dbReference>
<dbReference type="EMBL" id="HBUF01276550">
    <property type="protein sequence ID" value="CAG6686455.1"/>
    <property type="molecule type" value="Transcribed_RNA"/>
</dbReference>
<organism evidence="3">
    <name type="scientific">Cacopsylla melanoneura</name>
    <dbReference type="NCBI Taxonomy" id="428564"/>
    <lineage>
        <taxon>Eukaryota</taxon>
        <taxon>Metazoa</taxon>
        <taxon>Ecdysozoa</taxon>
        <taxon>Arthropoda</taxon>
        <taxon>Hexapoda</taxon>
        <taxon>Insecta</taxon>
        <taxon>Pterygota</taxon>
        <taxon>Neoptera</taxon>
        <taxon>Paraneoptera</taxon>
        <taxon>Hemiptera</taxon>
        <taxon>Sternorrhyncha</taxon>
        <taxon>Psylloidea</taxon>
        <taxon>Psyllidae</taxon>
        <taxon>Psyllinae</taxon>
        <taxon>Cacopsylla</taxon>
    </lineage>
</organism>
<reference evidence="3" key="1">
    <citation type="submission" date="2021-05" db="EMBL/GenBank/DDBJ databases">
        <authorList>
            <person name="Alioto T."/>
            <person name="Alioto T."/>
            <person name="Gomez Garrido J."/>
        </authorList>
    </citation>
    <scope>NUCLEOTIDE SEQUENCE</scope>
</reference>
<dbReference type="EMBL" id="HBUF01276547">
    <property type="protein sequence ID" value="CAG6686452.1"/>
    <property type="molecule type" value="Transcribed_RNA"/>
</dbReference>
<dbReference type="InterPro" id="IPR004918">
    <property type="entry name" value="Cdc37"/>
</dbReference>
<dbReference type="Pfam" id="PF03234">
    <property type="entry name" value="CDC37_N"/>
    <property type="match status" value="1"/>
</dbReference>
<feature type="domain" description="Cdc37 N-terminal" evidence="2">
    <location>
        <begin position="1"/>
        <end position="108"/>
    </location>
</feature>
<accession>A0A8D8TI26</accession>
<evidence type="ECO:0000256" key="1">
    <source>
        <dbReference type="SAM" id="MobiDB-lite"/>
    </source>
</evidence>
<feature type="compositionally biased region" description="Basic and acidic residues" evidence="1">
    <location>
        <begin position="1"/>
        <end position="11"/>
    </location>
</feature>
<proteinExistence type="predicted"/>
<dbReference type="GO" id="GO:0051082">
    <property type="term" value="F:unfolded protein binding"/>
    <property type="evidence" value="ECO:0007669"/>
    <property type="project" value="TreeGrafter"/>
</dbReference>
<dbReference type="GO" id="GO:0050821">
    <property type="term" value="P:protein stabilization"/>
    <property type="evidence" value="ECO:0007669"/>
    <property type="project" value="TreeGrafter"/>
</dbReference>
<dbReference type="InterPro" id="IPR013855">
    <property type="entry name" value="Cdc37_N_dom"/>
</dbReference>
<sequence length="112" mass="13312">MVDYSKWKDIEISDDEDETHPNIDTPSLFRWRHQARVERMEEQKQEQQKFEQEKQKTLKNLEETKKKLSEKEQAGDSNLDELKAALAELEKEAGNIKKKKKTSLSLRRIIVK</sequence>
<dbReference type="EMBL" id="HBUF01276546">
    <property type="protein sequence ID" value="CAG6686451.1"/>
    <property type="molecule type" value="Transcribed_RNA"/>
</dbReference>
<evidence type="ECO:0000259" key="2">
    <source>
        <dbReference type="SMART" id="SM01071"/>
    </source>
</evidence>
<dbReference type="SMART" id="SM01071">
    <property type="entry name" value="CDC37_N"/>
    <property type="match status" value="1"/>
</dbReference>
<dbReference type="GO" id="GO:0005737">
    <property type="term" value="C:cytoplasm"/>
    <property type="evidence" value="ECO:0007669"/>
    <property type="project" value="TreeGrafter"/>
</dbReference>
<name>A0A8D8TI26_9HEMI</name>
<feature type="region of interest" description="Disordered" evidence="1">
    <location>
        <begin position="41"/>
        <end position="79"/>
    </location>
</feature>
<protein>
    <submittedName>
        <fullName evidence="3">Probable Hsp90 co-chaperone cdc37</fullName>
    </submittedName>
</protein>
<evidence type="ECO:0000313" key="3">
    <source>
        <dbReference type="EMBL" id="CAG6686452.1"/>
    </source>
</evidence>
<dbReference type="GO" id="GO:0019901">
    <property type="term" value="F:protein kinase binding"/>
    <property type="evidence" value="ECO:0007669"/>
    <property type="project" value="InterPro"/>
</dbReference>